<feature type="chain" id="PRO_5026779053" evidence="1">
    <location>
        <begin position="23"/>
        <end position="315"/>
    </location>
</feature>
<keyword evidence="1" id="KW-0732">Signal</keyword>
<dbReference type="Proteomes" id="UP000478837">
    <property type="component" value="Unassembled WGS sequence"/>
</dbReference>
<dbReference type="Gene3D" id="3.40.190.10">
    <property type="entry name" value="Periplasmic binding protein-like II"/>
    <property type="match status" value="2"/>
</dbReference>
<organism evidence="2 3">
    <name type="scientific">Alteromonas hispanica</name>
    <dbReference type="NCBI Taxonomy" id="315421"/>
    <lineage>
        <taxon>Bacteria</taxon>
        <taxon>Pseudomonadati</taxon>
        <taxon>Pseudomonadota</taxon>
        <taxon>Gammaproteobacteria</taxon>
        <taxon>Alteromonadales</taxon>
        <taxon>Alteromonadaceae</taxon>
        <taxon>Alteromonas/Salinimonas group</taxon>
        <taxon>Alteromonas</taxon>
    </lineage>
</organism>
<gene>
    <name evidence="2" type="ORF">GTW09_09670</name>
</gene>
<evidence type="ECO:0000313" key="3">
    <source>
        <dbReference type="Proteomes" id="UP000478837"/>
    </source>
</evidence>
<dbReference type="EMBL" id="JAAAWP010000005">
    <property type="protein sequence ID" value="NDW21786.1"/>
    <property type="molecule type" value="Genomic_DNA"/>
</dbReference>
<evidence type="ECO:0000256" key="1">
    <source>
        <dbReference type="SAM" id="SignalP"/>
    </source>
</evidence>
<proteinExistence type="predicted"/>
<feature type="signal peptide" evidence="1">
    <location>
        <begin position="1"/>
        <end position="22"/>
    </location>
</feature>
<comment type="caution">
    <text evidence="2">The sequence shown here is derived from an EMBL/GenBank/DDBJ whole genome shotgun (WGS) entry which is preliminary data.</text>
</comment>
<evidence type="ECO:0000313" key="2">
    <source>
        <dbReference type="EMBL" id="NDW21786.1"/>
    </source>
</evidence>
<dbReference type="SUPFAM" id="SSF53850">
    <property type="entry name" value="Periplasmic binding protein-like II"/>
    <property type="match status" value="1"/>
</dbReference>
<sequence length="315" mass="35656">MNIAIKAFLLLSIAASTALTNAAIASSSPDNTVVLTRAFADDTYGEYQITVLKRALDVTPEYGDTTLKLHPQPMSQSRQMRTLLNGKADVMWSVTSQSREEKLIPVRLPLLRGYSGHRVFVVNPAKQTEFQRAASLDELKQKQFVQGADWPDFTILEANGFGVIGETWSTWFTSMYLLVERDVVDGFPRNVIEIHDGIRRLNSKKLTIEGRHLLSYPNYEYFFVRGDRQALADRIRLGLIRLIKSGELAQIFNSIETHQLANEIVNDTNRLVHKLNNPLISYQLNYADWINTPELAVKAMEKEMGYMSLAIDSSD</sequence>
<reference evidence="2 3" key="1">
    <citation type="submission" date="2020-01" db="EMBL/GenBank/DDBJ databases">
        <title>Genomes of bacteria type strains.</title>
        <authorList>
            <person name="Chen J."/>
            <person name="Zhu S."/>
            <person name="Yang J."/>
        </authorList>
    </citation>
    <scope>NUCLEOTIDE SEQUENCE [LARGE SCALE GENOMIC DNA]</scope>
    <source>
        <strain evidence="2 3">LMG 22958</strain>
    </source>
</reference>
<name>A0A6L9MUC3_9ALTE</name>
<protein>
    <submittedName>
        <fullName evidence="2">Transporter substrate-binding domain-containing protein</fullName>
    </submittedName>
</protein>
<dbReference type="AlphaFoldDB" id="A0A6L9MUC3"/>
<keyword evidence="3" id="KW-1185">Reference proteome</keyword>
<dbReference type="RefSeq" id="WP_163111717.1">
    <property type="nucleotide sequence ID" value="NZ_JAAAWP010000005.1"/>
</dbReference>
<accession>A0A6L9MUC3</accession>